<protein>
    <submittedName>
        <fullName evidence="4">Cell surface protein</fullName>
    </submittedName>
</protein>
<reference evidence="4" key="2">
    <citation type="journal article" date="2021" name="PeerJ">
        <title>Extensive microbial diversity within the chicken gut microbiome revealed by metagenomics and culture.</title>
        <authorList>
            <person name="Gilroy R."/>
            <person name="Ravi A."/>
            <person name="Getino M."/>
            <person name="Pursley I."/>
            <person name="Horton D.L."/>
            <person name="Alikhan N.F."/>
            <person name="Baker D."/>
            <person name="Gharbi K."/>
            <person name="Hall N."/>
            <person name="Watson M."/>
            <person name="Adriaenssens E.M."/>
            <person name="Foster-Nyarko E."/>
            <person name="Jarju S."/>
            <person name="Secka A."/>
            <person name="Antonio M."/>
            <person name="Oren A."/>
            <person name="Chaudhuri R.R."/>
            <person name="La Ragione R."/>
            <person name="Hildebrand F."/>
            <person name="Pallen M.J."/>
        </authorList>
    </citation>
    <scope>NUCLEOTIDE SEQUENCE</scope>
    <source>
        <strain evidence="4">2478</strain>
    </source>
</reference>
<reference evidence="4" key="1">
    <citation type="submission" date="2020-10" db="EMBL/GenBank/DDBJ databases">
        <authorList>
            <person name="Gilroy R."/>
        </authorList>
    </citation>
    <scope>NUCLEOTIDE SEQUENCE</scope>
    <source>
        <strain evidence="4">2478</strain>
    </source>
</reference>
<sequence length="1039" mass="113510">MKKFFRMVMALSLVGGAFAFTGCTDYEDDINALDDRVSALESTVADLQSQIEAGAVITSVTQSDNGITVTLSNGQSYEITNGKDGANGADGADGSVVEIGEDGYWYIDGVKTEYPATSEGAAGKDAPTVYYVPGTEGDEEGFWVKVTEEEGKEPVREVTDITWLPEGTLTAVWNPETQTLYIYNAEGSNGEPVVISSSTGMVTSVELVASYYDINSYGEVVDVDEDGDGKVDWSYVLSSPVYDAPMLLFSSIIEKENVFEDKGWDGQTISDAITFTKDAQKQRPGSFIVRVSPANAVITPEMISFVDSKGRNLDDFVTVESVEKYDGLLTRAATNSGLWTVKVSLNEYNALEFYSKMLADLTKDDNGDGYVDTEDNTILYAVQVNNTKESDADRYVTSSYDLTLAYVDYIPESDFGFIVSNADNSKNVANINNRYDGTSKSLEKQDATAKLAVEYAWDETKRGVPAVTPVWYDDPNANPAAVNTKQATTDNRSAKDAFPAVQGEEITISLTTNTSDTKVEASEDIRAMYVTLDKKANAIESDPSEWNAWTGYQYTGLNEVVEGTEVTITISPRDGQSIINDFIGFRVYAVNWDGTLVDPDGKAFYVKVGNPRADWNAVATTIVPDAKNTTAPSDEKSADASVSGLTKVTGAAKATWLDENGKAPVFNAFFKVGNTGNIYATNALTTFPAANKNFDKVTAIYTQPTVDKWYELEDGKAYTGILTIYDADNFVLATVTVTMTKELPGVPKNFSVKSEQLDANGVYNCYLVPDTWTAPDATKGTMDMDHVFNWGDGEASQYVINFANAQWNANKTGYAVLPVAGTADLSVDADPFIDNATQHATTVLYNYGDISSVNHYYYLLGALESPDYTVTVKEFPTVFNCIYNDTYTWDWATIEEMAEEHGNDWAKKDSKGNYVNDVPSTDLVYGLDYSFETPAGVEFGFDQAIAGVSSRDGLYNAFLYEPYLSSLQFKEGHVISNGNGVVDEYFKVVGEQGDLSFEATKTSTETNPTAEVPSTLQLTYLDMYGHKIVIELDVTVVPR</sequence>
<dbReference type="Pfam" id="PF16378">
    <property type="entry name" value="DUF4988"/>
    <property type="match status" value="1"/>
</dbReference>
<dbReference type="AlphaFoldDB" id="A0A9D9NM40"/>
<dbReference type="PROSITE" id="PS51257">
    <property type="entry name" value="PROKAR_LIPOPROTEIN"/>
    <property type="match status" value="1"/>
</dbReference>
<dbReference type="InterPro" id="IPR032149">
    <property type="entry name" value="DUF4988"/>
</dbReference>
<evidence type="ECO:0000256" key="1">
    <source>
        <dbReference type="SAM" id="Coils"/>
    </source>
</evidence>
<accession>A0A9D9NM40</accession>
<feature type="coiled-coil region" evidence="1">
    <location>
        <begin position="23"/>
        <end position="50"/>
    </location>
</feature>
<keyword evidence="1" id="KW-0175">Coiled coil</keyword>
<feature type="chain" id="PRO_5038999162" evidence="2">
    <location>
        <begin position="20"/>
        <end position="1039"/>
    </location>
</feature>
<dbReference type="Proteomes" id="UP000823771">
    <property type="component" value="Unassembled WGS sequence"/>
</dbReference>
<dbReference type="EMBL" id="JADILZ010000057">
    <property type="protein sequence ID" value="MBO8478532.1"/>
    <property type="molecule type" value="Genomic_DNA"/>
</dbReference>
<feature type="signal peptide" evidence="2">
    <location>
        <begin position="1"/>
        <end position="19"/>
    </location>
</feature>
<evidence type="ECO:0000256" key="2">
    <source>
        <dbReference type="SAM" id="SignalP"/>
    </source>
</evidence>
<evidence type="ECO:0000313" key="5">
    <source>
        <dbReference type="Proteomes" id="UP000823771"/>
    </source>
</evidence>
<evidence type="ECO:0000313" key="4">
    <source>
        <dbReference type="EMBL" id="MBO8478532.1"/>
    </source>
</evidence>
<comment type="caution">
    <text evidence="4">The sequence shown here is derived from an EMBL/GenBank/DDBJ whole genome shotgun (WGS) entry which is preliminary data.</text>
</comment>
<keyword evidence="2" id="KW-0732">Signal</keyword>
<organism evidence="4 5">
    <name type="scientific">Candidatus Cryptobacteroides excrementipullorum</name>
    <dbReference type="NCBI Taxonomy" id="2840761"/>
    <lineage>
        <taxon>Bacteria</taxon>
        <taxon>Pseudomonadati</taxon>
        <taxon>Bacteroidota</taxon>
        <taxon>Bacteroidia</taxon>
        <taxon>Bacteroidales</taxon>
        <taxon>Candidatus Cryptobacteroides</taxon>
    </lineage>
</organism>
<name>A0A9D9NM40_9BACT</name>
<feature type="domain" description="DUF4988" evidence="3">
    <location>
        <begin position="28"/>
        <end position="128"/>
    </location>
</feature>
<gene>
    <name evidence="4" type="ORF">IAB80_06570</name>
</gene>
<evidence type="ECO:0000259" key="3">
    <source>
        <dbReference type="Pfam" id="PF16378"/>
    </source>
</evidence>
<proteinExistence type="predicted"/>